<accession>A0A2R6R215</accession>
<dbReference type="AlphaFoldDB" id="A0A2R6R215"/>
<dbReference type="EMBL" id="NKQK01000010">
    <property type="protein sequence ID" value="PSS19291.1"/>
    <property type="molecule type" value="Genomic_DNA"/>
</dbReference>
<evidence type="ECO:0000313" key="3">
    <source>
        <dbReference type="Proteomes" id="UP000241394"/>
    </source>
</evidence>
<reference evidence="2 3" key="1">
    <citation type="submission" date="2017-07" db="EMBL/GenBank/DDBJ databases">
        <title>An improved, manually edited Actinidia chinensis var. chinensis (kiwifruit) genome highlights the challenges associated with draft genomes and gene prediction in plants.</title>
        <authorList>
            <person name="Pilkington S."/>
            <person name="Crowhurst R."/>
            <person name="Hilario E."/>
            <person name="Nardozza S."/>
            <person name="Fraser L."/>
            <person name="Peng Y."/>
            <person name="Gunaseelan K."/>
            <person name="Simpson R."/>
            <person name="Tahir J."/>
            <person name="Deroles S."/>
            <person name="Templeton K."/>
            <person name="Luo Z."/>
            <person name="Davy M."/>
            <person name="Cheng C."/>
            <person name="Mcneilage M."/>
            <person name="Scaglione D."/>
            <person name="Liu Y."/>
            <person name="Zhang Q."/>
            <person name="Datson P."/>
            <person name="De Silva N."/>
            <person name="Gardiner S."/>
            <person name="Bassett H."/>
            <person name="Chagne D."/>
            <person name="Mccallum J."/>
            <person name="Dzierzon H."/>
            <person name="Deng C."/>
            <person name="Wang Y.-Y."/>
            <person name="Barron N."/>
            <person name="Manako K."/>
            <person name="Bowen J."/>
            <person name="Foster T."/>
            <person name="Erridge Z."/>
            <person name="Tiffin H."/>
            <person name="Waite C."/>
            <person name="Davies K."/>
            <person name="Grierson E."/>
            <person name="Laing W."/>
            <person name="Kirk R."/>
            <person name="Chen X."/>
            <person name="Wood M."/>
            <person name="Montefiori M."/>
            <person name="Brummell D."/>
            <person name="Schwinn K."/>
            <person name="Catanach A."/>
            <person name="Fullerton C."/>
            <person name="Li D."/>
            <person name="Meiyalaghan S."/>
            <person name="Nieuwenhuizen N."/>
            <person name="Read N."/>
            <person name="Prakash R."/>
            <person name="Hunter D."/>
            <person name="Zhang H."/>
            <person name="Mckenzie M."/>
            <person name="Knabel M."/>
            <person name="Harris A."/>
            <person name="Allan A."/>
            <person name="Chen A."/>
            <person name="Janssen B."/>
            <person name="Plunkett B."/>
            <person name="Dwamena C."/>
            <person name="Voogd C."/>
            <person name="Leif D."/>
            <person name="Lafferty D."/>
            <person name="Souleyre E."/>
            <person name="Varkonyi-Gasic E."/>
            <person name="Gambi F."/>
            <person name="Hanley J."/>
            <person name="Yao J.-L."/>
            <person name="Cheung J."/>
            <person name="David K."/>
            <person name="Warren B."/>
            <person name="Marsh K."/>
            <person name="Snowden K."/>
            <person name="Lin-Wang K."/>
            <person name="Brian L."/>
            <person name="Martinez-Sanchez M."/>
            <person name="Wang M."/>
            <person name="Ileperuma N."/>
            <person name="Macnee N."/>
            <person name="Campin R."/>
            <person name="Mcatee P."/>
            <person name="Drummond R."/>
            <person name="Espley R."/>
            <person name="Ireland H."/>
            <person name="Wu R."/>
            <person name="Atkinson R."/>
            <person name="Karunairetnam S."/>
            <person name="Bulley S."/>
            <person name="Chunkath S."/>
            <person name="Hanley Z."/>
            <person name="Storey R."/>
            <person name="Thrimawithana A."/>
            <person name="Thomson S."/>
            <person name="David C."/>
            <person name="Testolin R."/>
        </authorList>
    </citation>
    <scope>NUCLEOTIDE SEQUENCE [LARGE SCALE GENOMIC DNA]</scope>
    <source>
        <strain evidence="3">cv. Red5</strain>
        <tissue evidence="2">Young leaf</tissue>
    </source>
</reference>
<protein>
    <submittedName>
        <fullName evidence="2">Sodium-coupled neutral amino acid transporter 6</fullName>
    </submittedName>
</protein>
<organism evidence="2 3">
    <name type="scientific">Actinidia chinensis var. chinensis</name>
    <name type="common">Chinese soft-hair kiwi</name>
    <dbReference type="NCBI Taxonomy" id="1590841"/>
    <lineage>
        <taxon>Eukaryota</taxon>
        <taxon>Viridiplantae</taxon>
        <taxon>Streptophyta</taxon>
        <taxon>Embryophyta</taxon>
        <taxon>Tracheophyta</taxon>
        <taxon>Spermatophyta</taxon>
        <taxon>Magnoliopsida</taxon>
        <taxon>eudicotyledons</taxon>
        <taxon>Gunneridae</taxon>
        <taxon>Pentapetalae</taxon>
        <taxon>asterids</taxon>
        <taxon>Ericales</taxon>
        <taxon>Actinidiaceae</taxon>
        <taxon>Actinidia</taxon>
    </lineage>
</organism>
<sequence>MLLFSDLMLCFTILWRSIWFAFQSQSKCCLQSVIYLPSSHVVPRLALVCHETYLILIFLETCATCQLMIYLSVISSVVKAYFYLTYYSCFLSSLIFQFSFYLSLVL</sequence>
<feature type="transmembrane region" description="Helical" evidence="1">
    <location>
        <begin position="52"/>
        <end position="73"/>
    </location>
</feature>
<gene>
    <name evidence="2" type="ORF">CEY00_Acc11337</name>
</gene>
<evidence type="ECO:0000313" key="2">
    <source>
        <dbReference type="EMBL" id="PSS19291.1"/>
    </source>
</evidence>
<keyword evidence="1" id="KW-1133">Transmembrane helix</keyword>
<dbReference type="Gramene" id="PSS19291">
    <property type="protein sequence ID" value="PSS19291"/>
    <property type="gene ID" value="CEY00_Acc11337"/>
</dbReference>
<name>A0A2R6R215_ACTCC</name>
<evidence type="ECO:0000256" key="1">
    <source>
        <dbReference type="SAM" id="Phobius"/>
    </source>
</evidence>
<keyword evidence="3" id="KW-1185">Reference proteome</keyword>
<keyword evidence="1" id="KW-0472">Membrane</keyword>
<proteinExistence type="predicted"/>
<reference evidence="3" key="2">
    <citation type="journal article" date="2018" name="BMC Genomics">
        <title>A manually annotated Actinidia chinensis var. chinensis (kiwifruit) genome highlights the challenges associated with draft genomes and gene prediction in plants.</title>
        <authorList>
            <person name="Pilkington S.M."/>
            <person name="Crowhurst R."/>
            <person name="Hilario E."/>
            <person name="Nardozza S."/>
            <person name="Fraser L."/>
            <person name="Peng Y."/>
            <person name="Gunaseelan K."/>
            <person name="Simpson R."/>
            <person name="Tahir J."/>
            <person name="Deroles S.C."/>
            <person name="Templeton K."/>
            <person name="Luo Z."/>
            <person name="Davy M."/>
            <person name="Cheng C."/>
            <person name="McNeilage M."/>
            <person name="Scaglione D."/>
            <person name="Liu Y."/>
            <person name="Zhang Q."/>
            <person name="Datson P."/>
            <person name="De Silva N."/>
            <person name="Gardiner S.E."/>
            <person name="Bassett H."/>
            <person name="Chagne D."/>
            <person name="McCallum J."/>
            <person name="Dzierzon H."/>
            <person name="Deng C."/>
            <person name="Wang Y.Y."/>
            <person name="Barron L."/>
            <person name="Manako K."/>
            <person name="Bowen J."/>
            <person name="Foster T.M."/>
            <person name="Erridge Z.A."/>
            <person name="Tiffin H."/>
            <person name="Waite C.N."/>
            <person name="Davies K.M."/>
            <person name="Grierson E.P."/>
            <person name="Laing W.A."/>
            <person name="Kirk R."/>
            <person name="Chen X."/>
            <person name="Wood M."/>
            <person name="Montefiori M."/>
            <person name="Brummell D.A."/>
            <person name="Schwinn K.E."/>
            <person name="Catanach A."/>
            <person name="Fullerton C."/>
            <person name="Li D."/>
            <person name="Meiyalaghan S."/>
            <person name="Nieuwenhuizen N."/>
            <person name="Read N."/>
            <person name="Prakash R."/>
            <person name="Hunter D."/>
            <person name="Zhang H."/>
            <person name="McKenzie M."/>
            <person name="Knabel M."/>
            <person name="Harris A."/>
            <person name="Allan A.C."/>
            <person name="Gleave A."/>
            <person name="Chen A."/>
            <person name="Janssen B.J."/>
            <person name="Plunkett B."/>
            <person name="Ampomah-Dwamena C."/>
            <person name="Voogd C."/>
            <person name="Leif D."/>
            <person name="Lafferty D."/>
            <person name="Souleyre E.J.F."/>
            <person name="Varkonyi-Gasic E."/>
            <person name="Gambi F."/>
            <person name="Hanley J."/>
            <person name="Yao J.L."/>
            <person name="Cheung J."/>
            <person name="David K.M."/>
            <person name="Warren B."/>
            <person name="Marsh K."/>
            <person name="Snowden K.C."/>
            <person name="Lin-Wang K."/>
            <person name="Brian L."/>
            <person name="Martinez-Sanchez M."/>
            <person name="Wang M."/>
            <person name="Ileperuma N."/>
            <person name="Macnee N."/>
            <person name="Campin R."/>
            <person name="McAtee P."/>
            <person name="Drummond R.S.M."/>
            <person name="Espley R.V."/>
            <person name="Ireland H.S."/>
            <person name="Wu R."/>
            <person name="Atkinson R.G."/>
            <person name="Karunairetnam S."/>
            <person name="Bulley S."/>
            <person name="Chunkath S."/>
            <person name="Hanley Z."/>
            <person name="Storey R."/>
            <person name="Thrimawithana A.H."/>
            <person name="Thomson S."/>
            <person name="David C."/>
            <person name="Testolin R."/>
            <person name="Huang H."/>
            <person name="Hellens R.P."/>
            <person name="Schaffer R.J."/>
        </authorList>
    </citation>
    <scope>NUCLEOTIDE SEQUENCE [LARGE SCALE GENOMIC DNA]</scope>
    <source>
        <strain evidence="3">cv. Red5</strain>
    </source>
</reference>
<dbReference type="Proteomes" id="UP000241394">
    <property type="component" value="Chromosome LG10"/>
</dbReference>
<feature type="transmembrane region" description="Helical" evidence="1">
    <location>
        <begin position="80"/>
        <end position="102"/>
    </location>
</feature>
<comment type="caution">
    <text evidence="2">The sequence shown here is derived from an EMBL/GenBank/DDBJ whole genome shotgun (WGS) entry which is preliminary data.</text>
</comment>
<keyword evidence="1" id="KW-0812">Transmembrane</keyword>
<dbReference type="InParanoid" id="A0A2R6R215"/>